<dbReference type="GO" id="GO:0097176">
    <property type="term" value="P:epoxide metabolic process"/>
    <property type="evidence" value="ECO:0007669"/>
    <property type="project" value="TreeGrafter"/>
</dbReference>
<name>A0A919Y937_9BACL</name>
<evidence type="ECO:0000313" key="6">
    <source>
        <dbReference type="EMBL" id="GIO45443.1"/>
    </source>
</evidence>
<dbReference type="InterPro" id="IPR029058">
    <property type="entry name" value="AB_hydrolase_fold"/>
</dbReference>
<dbReference type="PRINTS" id="PR00412">
    <property type="entry name" value="EPOXHYDRLASE"/>
</dbReference>
<dbReference type="PANTHER" id="PTHR21661">
    <property type="entry name" value="EPOXIDE HYDROLASE 1-RELATED"/>
    <property type="match status" value="1"/>
</dbReference>
<dbReference type="Gene3D" id="3.40.50.1820">
    <property type="entry name" value="alpha/beta hydrolase"/>
    <property type="match status" value="1"/>
</dbReference>
<proteinExistence type="inferred from homology"/>
<dbReference type="InterPro" id="IPR000639">
    <property type="entry name" value="Epox_hydrolase-like"/>
</dbReference>
<keyword evidence="7" id="KW-1185">Reference proteome</keyword>
<dbReference type="InterPro" id="IPR010497">
    <property type="entry name" value="Epoxide_hydro_N"/>
</dbReference>
<comment type="caution">
    <text evidence="6">The sequence shown here is derived from an EMBL/GenBank/DDBJ whole genome shotgun (WGS) entry which is preliminary data.</text>
</comment>
<dbReference type="GO" id="GO:0004301">
    <property type="term" value="F:epoxide hydrolase activity"/>
    <property type="evidence" value="ECO:0007669"/>
    <property type="project" value="TreeGrafter"/>
</dbReference>
<organism evidence="6 7">
    <name type="scientific">Paenibacillus azoreducens</name>
    <dbReference type="NCBI Taxonomy" id="116718"/>
    <lineage>
        <taxon>Bacteria</taxon>
        <taxon>Bacillati</taxon>
        <taxon>Bacillota</taxon>
        <taxon>Bacilli</taxon>
        <taxon>Bacillales</taxon>
        <taxon>Paenibacillaceae</taxon>
        <taxon>Paenibacillus</taxon>
    </lineage>
</organism>
<evidence type="ECO:0000313" key="7">
    <source>
        <dbReference type="Proteomes" id="UP000682811"/>
    </source>
</evidence>
<dbReference type="Pfam" id="PF06441">
    <property type="entry name" value="EHN"/>
    <property type="match status" value="1"/>
</dbReference>
<evidence type="ECO:0000256" key="3">
    <source>
        <dbReference type="ARBA" id="ARBA00022801"/>
    </source>
</evidence>
<dbReference type="PANTHER" id="PTHR21661:SF35">
    <property type="entry name" value="EPOXIDE HYDROLASE"/>
    <property type="match status" value="1"/>
</dbReference>
<dbReference type="PIRSF" id="PIRSF001112">
    <property type="entry name" value="Epoxide_hydrolase"/>
    <property type="match status" value="1"/>
</dbReference>
<feature type="domain" description="Epoxide hydrolase N-terminal" evidence="5">
    <location>
        <begin position="3"/>
        <end position="108"/>
    </location>
</feature>
<protein>
    <submittedName>
        <fullName evidence="6">Multidrug MFS transporter</fullName>
    </submittedName>
</protein>
<evidence type="ECO:0000256" key="2">
    <source>
        <dbReference type="ARBA" id="ARBA00022797"/>
    </source>
</evidence>
<dbReference type="Proteomes" id="UP000682811">
    <property type="component" value="Unassembled WGS sequence"/>
</dbReference>
<sequence length="383" mass="43594">MPIKPFTIRIDPKEIEDLNRRLDFTRWPDQIPGSTWEYGIPLPFVKEMVHYWRHEFDWRQIEKKINSYPNYIARINGLDVHYVHARGNGANPLPILIPHGWPSTFYEMLDLIPYLTHPEEFGGNPEDSFDVVIPSIPGHGFSQIPLTPAFEDRRAAGILAKLMQELGYDRFAAHGYDLGASILGLLCLDYPDNVIGYHTTSPGNPSPFIAPGAELTAAEQKYLDVCRQWYSEEGGYAHILGTKPQTIAYSLHDSPAGLAAFLLEKWYLWTSPPSGNLLQHFSQEDLMAHVSIYWYTQTINSSNRFYFEGKHTKWPGPDDISSIPIGVSLNATQANERPPQEYVARLFPNIQSWEELHTGGHFVASEQPQLVAGNIRSFFKKLR</sequence>
<keyword evidence="2" id="KW-0058">Aromatic hydrocarbons catabolism</keyword>
<feature type="active site" description="Proton donor" evidence="4">
    <location>
        <position position="306"/>
    </location>
</feature>
<evidence type="ECO:0000256" key="1">
    <source>
        <dbReference type="ARBA" id="ARBA00010088"/>
    </source>
</evidence>
<feature type="active site" description="Nucleophile" evidence="4">
    <location>
        <position position="177"/>
    </location>
</feature>
<dbReference type="InterPro" id="IPR016292">
    <property type="entry name" value="Epoxide_hydrolase"/>
</dbReference>
<dbReference type="RefSeq" id="WP_212976625.1">
    <property type="nucleotide sequence ID" value="NZ_AP025343.1"/>
</dbReference>
<feature type="active site" description="Proton acceptor" evidence="4">
    <location>
        <position position="361"/>
    </location>
</feature>
<comment type="similarity">
    <text evidence="1">Belongs to the peptidase S33 family.</text>
</comment>
<dbReference type="SUPFAM" id="SSF53474">
    <property type="entry name" value="alpha/beta-Hydrolases"/>
    <property type="match status" value="1"/>
</dbReference>
<dbReference type="EMBL" id="BORT01000001">
    <property type="protein sequence ID" value="GIO45443.1"/>
    <property type="molecule type" value="Genomic_DNA"/>
</dbReference>
<dbReference type="AlphaFoldDB" id="A0A919Y937"/>
<accession>A0A919Y937</accession>
<gene>
    <name evidence="6" type="ORF">J34TS1_02080</name>
</gene>
<evidence type="ECO:0000256" key="4">
    <source>
        <dbReference type="PIRSR" id="PIRSR001112-1"/>
    </source>
</evidence>
<keyword evidence="3" id="KW-0378">Hydrolase</keyword>
<reference evidence="6 7" key="1">
    <citation type="submission" date="2021-03" db="EMBL/GenBank/DDBJ databases">
        <title>Antimicrobial resistance genes in bacteria isolated from Japanese honey, and their potential for conferring macrolide and lincosamide resistance in the American foulbrood pathogen Paenibacillus larvae.</title>
        <authorList>
            <person name="Okamoto M."/>
            <person name="Kumagai M."/>
            <person name="Kanamori H."/>
            <person name="Takamatsu D."/>
        </authorList>
    </citation>
    <scope>NUCLEOTIDE SEQUENCE [LARGE SCALE GENOMIC DNA]</scope>
    <source>
        <strain evidence="6 7">J34TS1</strain>
    </source>
</reference>
<evidence type="ECO:0000259" key="5">
    <source>
        <dbReference type="Pfam" id="PF06441"/>
    </source>
</evidence>